<evidence type="ECO:0000313" key="12">
    <source>
        <dbReference type="EMBL" id="GAC13901.1"/>
    </source>
</evidence>
<feature type="domain" description="Fibronectin type III-like" evidence="11">
    <location>
        <begin position="629"/>
        <end position="698"/>
    </location>
</feature>
<dbReference type="EMBL" id="BAEN01000023">
    <property type="protein sequence ID" value="GAC13901.1"/>
    <property type="molecule type" value="Genomic_DNA"/>
</dbReference>
<dbReference type="SMART" id="SM01217">
    <property type="entry name" value="Fn3_like"/>
    <property type="match status" value="1"/>
</dbReference>
<dbReference type="PANTHER" id="PTHR30620">
    <property type="entry name" value="PERIPLASMIC BETA-GLUCOSIDASE-RELATED"/>
    <property type="match status" value="1"/>
</dbReference>
<dbReference type="EC" id="3.2.1.21" evidence="3"/>
<name>K6XQE8_9ALTE</name>
<evidence type="ECO:0000256" key="8">
    <source>
        <dbReference type="ARBA" id="ARBA00032194"/>
    </source>
</evidence>
<dbReference type="InterPro" id="IPR013783">
    <property type="entry name" value="Ig-like_fold"/>
</dbReference>
<dbReference type="Pfam" id="PF01915">
    <property type="entry name" value="Glyco_hydro_3_C"/>
    <property type="match status" value="1"/>
</dbReference>
<dbReference type="GO" id="GO:0009251">
    <property type="term" value="P:glucan catabolic process"/>
    <property type="evidence" value="ECO:0007669"/>
    <property type="project" value="TreeGrafter"/>
</dbReference>
<protein>
    <recommendedName>
        <fullName evidence="3">beta-glucosidase</fullName>
        <ecNumber evidence="3">3.2.1.21</ecNumber>
    </recommendedName>
    <alternativeName>
        <fullName evidence="9">Beta-D-glucoside glucohydrolase</fullName>
    </alternativeName>
    <alternativeName>
        <fullName evidence="7">Cellobiase</fullName>
    </alternativeName>
    <alternativeName>
        <fullName evidence="8">Gentiobiase</fullName>
    </alternativeName>
</protein>
<comment type="caution">
    <text evidence="12">The sequence shown here is derived from an EMBL/GenBank/DDBJ whole genome shotgun (WGS) entry which is preliminary data.</text>
</comment>
<evidence type="ECO:0000256" key="9">
    <source>
        <dbReference type="ARBA" id="ARBA00032594"/>
    </source>
</evidence>
<dbReference type="PANTHER" id="PTHR30620:SF16">
    <property type="entry name" value="LYSOSOMAL BETA GLUCOSIDASE"/>
    <property type="match status" value="1"/>
</dbReference>
<dbReference type="Gene3D" id="3.40.50.1700">
    <property type="entry name" value="Glycoside hydrolase family 3 C-terminal domain"/>
    <property type="match status" value="1"/>
</dbReference>
<dbReference type="InterPro" id="IPR002772">
    <property type="entry name" value="Glyco_hydro_3_C"/>
</dbReference>
<dbReference type="Gene3D" id="3.20.20.300">
    <property type="entry name" value="Glycoside hydrolase, family 3, N-terminal domain"/>
    <property type="match status" value="1"/>
</dbReference>
<keyword evidence="4" id="KW-0732">Signal</keyword>
<evidence type="ECO:0000256" key="5">
    <source>
        <dbReference type="ARBA" id="ARBA00022801"/>
    </source>
</evidence>
<dbReference type="PRINTS" id="PR00133">
    <property type="entry name" value="GLHYDRLASE3"/>
</dbReference>
<dbReference type="SUPFAM" id="SSF51445">
    <property type="entry name" value="(Trans)glycosidases"/>
    <property type="match status" value="1"/>
</dbReference>
<dbReference type="InterPro" id="IPR001764">
    <property type="entry name" value="Glyco_hydro_3_N"/>
</dbReference>
<dbReference type="Proteomes" id="UP000006334">
    <property type="component" value="Unassembled WGS sequence"/>
</dbReference>
<sequence length="711" mass="78070">MNLQEKIGQLSQVMGNDSQQLAEDVAKGIVGSVINEVDPKTILKLQRIASQKSRLGIPLLVGRDVIHGFKTIFPIPLGQAASWDPELIKLAAGIAGSEAASIGINWTFAPMIDISRDPRWGRIAESFGEDPVLSSVMGVSMIKGFQGENLKKSNYIAACAKHFVGYGASESGRDYCTTNIPENELRNIYLPPFKAAADAGVASFMSSFSDLDGLPASGNKWLLDTILRKEWQYPGLVVSDWESIAQLQIHGLTATPQESAFTAFDAGVDMEMVSHTYRDHLTTLLNAGKITEQDIDSKVLRILDLKEKLGLFEVDFTADANQPVFYANKDLEIAKQLALKSCVLLQNNNQTLPLHPDQLNSIAVIGPLANDGYEQLGTWIFDGEAEYSVTLLNALRRDLGDAVEIKFAKGMTNTRSYGTDLFAESIRLAEQSDVVILCLGEESILSGEAHSRAELNLPGNQQLLIEEIAATGKSIVLVIMAGRPLTLEPIVDKVDSILFAWHPGTMGGPAISELLLGVSSPSGKLPVTFPRKVGQIPIYYNQKHTGKPSTESQFIHMDNIPERSPQTSLGMAATHLDTHFSPLYEFGFGLSYGRFEYSNLTLDKKSLDRGEKLHIKITVKNTGKYNAEEVVQLYIRDLVGSVTRPVKELKQFKRICINAGSSQVVEFELAPTELAFYNRNMELTNEAGKFHLWVSGSSSSELMAEFELTHD</sequence>
<dbReference type="SUPFAM" id="SSF52279">
    <property type="entry name" value="Beta-D-glucan exohydrolase, C-terminal domain"/>
    <property type="match status" value="1"/>
</dbReference>
<keyword evidence="5 10" id="KW-0378">Hydrolase</keyword>
<dbReference type="PROSITE" id="PS00775">
    <property type="entry name" value="GLYCOSYL_HYDROL_F3"/>
    <property type="match status" value="1"/>
</dbReference>
<dbReference type="InterPro" id="IPR019800">
    <property type="entry name" value="Glyco_hydro_3_AS"/>
</dbReference>
<keyword evidence="13" id="KW-1185">Reference proteome</keyword>
<proteinExistence type="inferred from homology"/>
<dbReference type="InterPro" id="IPR051915">
    <property type="entry name" value="Cellulose_Degrad_GH3"/>
</dbReference>
<comment type="similarity">
    <text evidence="2 10">Belongs to the glycosyl hydrolase 3 family.</text>
</comment>
<dbReference type="AlphaFoldDB" id="K6XQE8"/>
<evidence type="ECO:0000256" key="3">
    <source>
        <dbReference type="ARBA" id="ARBA00012744"/>
    </source>
</evidence>
<keyword evidence="6 10" id="KW-0326">Glycosidase</keyword>
<dbReference type="Gene3D" id="2.60.40.10">
    <property type="entry name" value="Immunoglobulins"/>
    <property type="match status" value="1"/>
</dbReference>
<dbReference type="InterPro" id="IPR036881">
    <property type="entry name" value="Glyco_hydro_3_C_sf"/>
</dbReference>
<dbReference type="STRING" id="1127673.GLIP_1260"/>
<dbReference type="InterPro" id="IPR036962">
    <property type="entry name" value="Glyco_hydro_3_N_sf"/>
</dbReference>
<dbReference type="InterPro" id="IPR026891">
    <property type="entry name" value="Fn3-like"/>
</dbReference>
<evidence type="ECO:0000256" key="2">
    <source>
        <dbReference type="ARBA" id="ARBA00005336"/>
    </source>
</evidence>
<evidence type="ECO:0000256" key="4">
    <source>
        <dbReference type="ARBA" id="ARBA00022729"/>
    </source>
</evidence>
<dbReference type="Pfam" id="PF00933">
    <property type="entry name" value="Glyco_hydro_3"/>
    <property type="match status" value="1"/>
</dbReference>
<dbReference type="Pfam" id="PF14310">
    <property type="entry name" value="Fn3-like"/>
    <property type="match status" value="1"/>
</dbReference>
<comment type="catalytic activity">
    <reaction evidence="1">
        <text>Hydrolysis of terminal, non-reducing beta-D-glucosyl residues with release of beta-D-glucose.</text>
        <dbReference type="EC" id="3.2.1.21"/>
    </reaction>
</comment>
<evidence type="ECO:0000256" key="1">
    <source>
        <dbReference type="ARBA" id="ARBA00000448"/>
    </source>
</evidence>
<organism evidence="12 13">
    <name type="scientific">Aliiglaciecola lipolytica E3</name>
    <dbReference type="NCBI Taxonomy" id="1127673"/>
    <lineage>
        <taxon>Bacteria</taxon>
        <taxon>Pseudomonadati</taxon>
        <taxon>Pseudomonadota</taxon>
        <taxon>Gammaproteobacteria</taxon>
        <taxon>Alteromonadales</taxon>
        <taxon>Alteromonadaceae</taxon>
        <taxon>Aliiglaciecola</taxon>
    </lineage>
</organism>
<gene>
    <name evidence="12" type="primary">bglX</name>
    <name evidence="12" type="ORF">GLIP_1260</name>
</gene>
<evidence type="ECO:0000256" key="6">
    <source>
        <dbReference type="ARBA" id="ARBA00023295"/>
    </source>
</evidence>
<dbReference type="GO" id="GO:0008422">
    <property type="term" value="F:beta-glucosidase activity"/>
    <property type="evidence" value="ECO:0007669"/>
    <property type="project" value="UniProtKB-EC"/>
</dbReference>
<evidence type="ECO:0000313" key="13">
    <source>
        <dbReference type="Proteomes" id="UP000006334"/>
    </source>
</evidence>
<evidence type="ECO:0000256" key="10">
    <source>
        <dbReference type="RuleBase" id="RU361161"/>
    </source>
</evidence>
<evidence type="ECO:0000259" key="11">
    <source>
        <dbReference type="SMART" id="SM01217"/>
    </source>
</evidence>
<dbReference type="InterPro" id="IPR017853">
    <property type="entry name" value="GH"/>
</dbReference>
<evidence type="ECO:0000256" key="7">
    <source>
        <dbReference type="ARBA" id="ARBA00031448"/>
    </source>
</evidence>
<reference evidence="12 13" key="1">
    <citation type="journal article" date="2017" name="Antonie Van Leeuwenhoek">
        <title>Rhizobium rhizosphaerae sp. nov., a novel species isolated from rice rhizosphere.</title>
        <authorList>
            <person name="Zhao J.J."/>
            <person name="Zhang J."/>
            <person name="Zhang R.J."/>
            <person name="Zhang C.W."/>
            <person name="Yin H.Q."/>
            <person name="Zhang X.X."/>
        </authorList>
    </citation>
    <scope>NUCLEOTIDE SEQUENCE [LARGE SCALE GENOMIC DNA]</scope>
    <source>
        <strain evidence="12 13">E3</strain>
    </source>
</reference>
<dbReference type="eggNOG" id="COG1472">
    <property type="taxonomic scope" value="Bacteria"/>
</dbReference>
<dbReference type="FunFam" id="2.60.40.10:FF:000495">
    <property type="entry name" value="Periplasmic beta-glucosidase"/>
    <property type="match status" value="1"/>
</dbReference>
<accession>K6XQE8</accession>